<dbReference type="GO" id="GO:0016787">
    <property type="term" value="F:hydrolase activity"/>
    <property type="evidence" value="ECO:0007669"/>
    <property type="project" value="UniProtKB-KW"/>
</dbReference>
<dbReference type="RefSeq" id="WP_151159090.1">
    <property type="nucleotide sequence ID" value="NZ_JACHIL010000002.1"/>
</dbReference>
<evidence type="ECO:0000313" key="1">
    <source>
        <dbReference type="EMBL" id="MBB5091088.1"/>
    </source>
</evidence>
<reference evidence="1 2" key="1">
    <citation type="submission" date="2020-08" db="EMBL/GenBank/DDBJ databases">
        <title>Genomic Encyclopedia of Type Strains, Phase IV (KMG-IV): sequencing the most valuable type-strain genomes for metagenomic binning, comparative biology and taxonomic classification.</title>
        <authorList>
            <person name="Goeker M."/>
        </authorList>
    </citation>
    <scope>NUCLEOTIDE SEQUENCE [LARGE SCALE GENOMIC DNA]</scope>
    <source>
        <strain evidence="1 2">DSM 25620</strain>
    </source>
</reference>
<keyword evidence="1" id="KW-0378">Hydrolase</keyword>
<dbReference type="InterPro" id="IPR029033">
    <property type="entry name" value="His_PPase_superfam"/>
</dbReference>
<dbReference type="PANTHER" id="PTHR47623">
    <property type="entry name" value="OS09G0287300 PROTEIN"/>
    <property type="match status" value="1"/>
</dbReference>
<dbReference type="InterPro" id="IPR013078">
    <property type="entry name" value="His_Pase_superF_clade-1"/>
</dbReference>
<comment type="caution">
    <text evidence="1">The sequence shown here is derived from an EMBL/GenBank/DDBJ whole genome shotgun (WGS) entry which is preliminary data.</text>
</comment>
<dbReference type="AlphaFoldDB" id="A0A7W8AL53"/>
<dbReference type="PANTHER" id="PTHR47623:SF1">
    <property type="entry name" value="OS09G0287300 PROTEIN"/>
    <property type="match status" value="1"/>
</dbReference>
<keyword evidence="2" id="KW-1185">Reference proteome</keyword>
<accession>A0A7W8AL53</accession>
<dbReference type="Gene3D" id="3.40.50.1240">
    <property type="entry name" value="Phosphoglycerate mutase-like"/>
    <property type="match status" value="1"/>
</dbReference>
<dbReference type="SMART" id="SM00855">
    <property type="entry name" value="PGAM"/>
    <property type="match status" value="1"/>
</dbReference>
<protein>
    <submittedName>
        <fullName evidence="1">Phosphohistidine phosphatase</fullName>
        <ecNumber evidence="1">3.1.3.-</ecNumber>
    </submittedName>
</protein>
<dbReference type="EC" id="3.1.3.-" evidence="1"/>
<dbReference type="EMBL" id="JACHIL010000002">
    <property type="protein sequence ID" value="MBB5091088.1"/>
    <property type="molecule type" value="Genomic_DNA"/>
</dbReference>
<proteinExistence type="predicted"/>
<dbReference type="SUPFAM" id="SSF53254">
    <property type="entry name" value="Phosphoglycerate mutase-like"/>
    <property type="match status" value="1"/>
</dbReference>
<name>A0A7W8AL53_9HYPH</name>
<dbReference type="Pfam" id="PF00300">
    <property type="entry name" value="His_Phos_1"/>
    <property type="match status" value="1"/>
</dbReference>
<sequence length="174" mass="19000">MRTILFLRHAQAVLPDSSGKDFDRRLNAAGETDAENQAKRLINAGILPDFILCSPAARTRQTADIFKTALANAHPAHPVTLQEAPSLYRANAAGYIQEIRSQIPDASRCALIVGHNPSIEDCALLFARSSHQFEQRIGYGFPTAGLAEIKTQADFSAFSPENAQLTALYLPHED</sequence>
<evidence type="ECO:0000313" key="2">
    <source>
        <dbReference type="Proteomes" id="UP000531231"/>
    </source>
</evidence>
<dbReference type="Proteomes" id="UP000531231">
    <property type="component" value="Unassembled WGS sequence"/>
</dbReference>
<gene>
    <name evidence="1" type="ORF">HNQ68_001612</name>
</gene>
<dbReference type="CDD" id="cd07067">
    <property type="entry name" value="HP_PGM_like"/>
    <property type="match status" value="1"/>
</dbReference>
<organism evidence="1 2">
    <name type="scientific">Pseudochrobactrum saccharolyticum</name>
    <dbReference type="NCBI Taxonomy" id="354352"/>
    <lineage>
        <taxon>Bacteria</taxon>
        <taxon>Pseudomonadati</taxon>
        <taxon>Pseudomonadota</taxon>
        <taxon>Alphaproteobacteria</taxon>
        <taxon>Hyphomicrobiales</taxon>
        <taxon>Brucellaceae</taxon>
        <taxon>Pseudochrobactrum</taxon>
    </lineage>
</organism>